<keyword evidence="8" id="KW-1185">Reference proteome</keyword>
<evidence type="ECO:0000256" key="1">
    <source>
        <dbReference type="ARBA" id="ARBA00004127"/>
    </source>
</evidence>
<feature type="domain" description="DUF202" evidence="6">
    <location>
        <begin position="70"/>
        <end position="136"/>
    </location>
</feature>
<dbReference type="InterPro" id="IPR051572">
    <property type="entry name" value="VTC_Complex_Subunit"/>
</dbReference>
<keyword evidence="3 5" id="KW-1133">Transmembrane helix</keyword>
<evidence type="ECO:0000256" key="4">
    <source>
        <dbReference type="ARBA" id="ARBA00023136"/>
    </source>
</evidence>
<dbReference type="Proteomes" id="UP000054560">
    <property type="component" value="Unassembled WGS sequence"/>
</dbReference>
<keyword evidence="4 5" id="KW-0472">Membrane</keyword>
<dbReference type="InterPro" id="IPR003807">
    <property type="entry name" value="DUF202"/>
</dbReference>
<evidence type="ECO:0000313" key="7">
    <source>
        <dbReference type="EMBL" id="KNC73532.1"/>
    </source>
</evidence>
<evidence type="ECO:0000256" key="2">
    <source>
        <dbReference type="ARBA" id="ARBA00022692"/>
    </source>
</evidence>
<dbReference type="AlphaFoldDB" id="A0A0L0F9Y0"/>
<dbReference type="EMBL" id="KQ245494">
    <property type="protein sequence ID" value="KNC73532.1"/>
    <property type="molecule type" value="Genomic_DNA"/>
</dbReference>
<gene>
    <name evidence="7" type="ORF">SARC_13910</name>
</gene>
<comment type="subcellular location">
    <subcellularLocation>
        <location evidence="1">Endomembrane system</location>
        <topology evidence="1">Multi-pass membrane protein</topology>
    </subcellularLocation>
</comment>
<evidence type="ECO:0000256" key="5">
    <source>
        <dbReference type="SAM" id="Phobius"/>
    </source>
</evidence>
<feature type="transmembrane region" description="Helical" evidence="5">
    <location>
        <begin position="79"/>
        <end position="100"/>
    </location>
</feature>
<evidence type="ECO:0000256" key="3">
    <source>
        <dbReference type="ARBA" id="ARBA00022989"/>
    </source>
</evidence>
<dbReference type="PANTHER" id="PTHR46140">
    <property type="entry name" value="VACUOLAR TRANSPORTER CHAPERONE 1-RELATED"/>
    <property type="match status" value="1"/>
</dbReference>
<keyword evidence="2 5" id="KW-0812">Transmembrane</keyword>
<dbReference type="GO" id="GO:0012505">
    <property type="term" value="C:endomembrane system"/>
    <property type="evidence" value="ECO:0007669"/>
    <property type="project" value="UniProtKB-SubCell"/>
</dbReference>
<feature type="non-terminal residue" evidence="7">
    <location>
        <position position="1"/>
    </location>
</feature>
<dbReference type="GeneID" id="25914414"/>
<name>A0A0L0F9Y0_9EUKA</name>
<dbReference type="RefSeq" id="XP_014147434.1">
    <property type="nucleotide sequence ID" value="XM_014291959.1"/>
</dbReference>
<dbReference type="STRING" id="667725.A0A0L0F9Y0"/>
<evidence type="ECO:0000313" key="8">
    <source>
        <dbReference type="Proteomes" id="UP000054560"/>
    </source>
</evidence>
<accession>A0A0L0F9Y0</accession>
<organism evidence="7 8">
    <name type="scientific">Sphaeroforma arctica JP610</name>
    <dbReference type="NCBI Taxonomy" id="667725"/>
    <lineage>
        <taxon>Eukaryota</taxon>
        <taxon>Ichthyosporea</taxon>
        <taxon>Ichthyophonida</taxon>
        <taxon>Sphaeroforma</taxon>
    </lineage>
</organism>
<reference evidence="7 8" key="1">
    <citation type="submission" date="2011-02" db="EMBL/GenBank/DDBJ databases">
        <title>The Genome Sequence of Sphaeroforma arctica JP610.</title>
        <authorList>
            <consortium name="The Broad Institute Genome Sequencing Platform"/>
            <person name="Russ C."/>
            <person name="Cuomo C."/>
            <person name="Young S.K."/>
            <person name="Zeng Q."/>
            <person name="Gargeya S."/>
            <person name="Alvarado L."/>
            <person name="Berlin A."/>
            <person name="Chapman S.B."/>
            <person name="Chen Z."/>
            <person name="Freedman E."/>
            <person name="Gellesch M."/>
            <person name="Goldberg J."/>
            <person name="Griggs A."/>
            <person name="Gujja S."/>
            <person name="Heilman E."/>
            <person name="Heiman D."/>
            <person name="Howarth C."/>
            <person name="Mehta T."/>
            <person name="Neiman D."/>
            <person name="Pearson M."/>
            <person name="Roberts A."/>
            <person name="Saif S."/>
            <person name="Shea T."/>
            <person name="Shenoy N."/>
            <person name="Sisk P."/>
            <person name="Stolte C."/>
            <person name="Sykes S."/>
            <person name="White J."/>
            <person name="Yandava C."/>
            <person name="Burger G."/>
            <person name="Gray M.W."/>
            <person name="Holland P.W.H."/>
            <person name="King N."/>
            <person name="Lang F.B.F."/>
            <person name="Roger A.J."/>
            <person name="Ruiz-Trillo I."/>
            <person name="Haas B."/>
            <person name="Nusbaum C."/>
            <person name="Birren B."/>
        </authorList>
    </citation>
    <scope>NUCLEOTIDE SEQUENCE [LARGE SCALE GENOMIC DNA]</scope>
    <source>
        <strain evidence="7 8">JP610</strain>
    </source>
</reference>
<protein>
    <recommendedName>
        <fullName evidence="6">DUF202 domain-containing protein</fullName>
    </recommendedName>
</protein>
<dbReference type="PANTHER" id="PTHR46140:SF1">
    <property type="entry name" value="VACUOLAR TRANSPORTER CHAPERONE COMPLEX SUBUNIT 4-RELATED"/>
    <property type="match status" value="1"/>
</dbReference>
<evidence type="ECO:0000259" key="6">
    <source>
        <dbReference type="Pfam" id="PF02656"/>
    </source>
</evidence>
<dbReference type="eggNOG" id="KOG4580">
    <property type="taxonomic scope" value="Eukaryota"/>
</dbReference>
<feature type="transmembrane region" description="Helical" evidence="5">
    <location>
        <begin position="112"/>
        <end position="133"/>
    </location>
</feature>
<proteinExistence type="predicted"/>
<feature type="transmembrane region" description="Helical" evidence="5">
    <location>
        <begin position="153"/>
        <end position="172"/>
    </location>
</feature>
<dbReference type="Pfam" id="PF02656">
    <property type="entry name" value="DUF202"/>
    <property type="match status" value="1"/>
</dbReference>
<sequence>NSADTDGTITDGDDVSVDESSSLLRKRKKHNINVLDKLRKVNEQALEMDKGGPRGDRSKTILIPARVEPKVFFANERTFLNWLHTSTMISTIGLALLNLAPNKASAKGAKMAGIMLIPVAILFLGYALYLYFWRDQMIRNRESKPYNTVVGPVVITLVFMLCLIVNYVLFFVEQGAAPNQWGMNDAMCECPAPGSG</sequence>
<dbReference type="OrthoDB" id="2243669at2759"/>